<dbReference type="SUPFAM" id="SSF55174">
    <property type="entry name" value="Alpha-L RNA-binding motif"/>
    <property type="match status" value="1"/>
</dbReference>
<proteinExistence type="predicted"/>
<name>A0A840BLZ7_9RHOO</name>
<dbReference type="GO" id="GO:0003723">
    <property type="term" value="F:RNA binding"/>
    <property type="evidence" value="ECO:0007669"/>
    <property type="project" value="UniProtKB-KW"/>
</dbReference>
<evidence type="ECO:0000313" key="3">
    <source>
        <dbReference type="Proteomes" id="UP000561045"/>
    </source>
</evidence>
<sequence>MAPSRYARTIMAEHTFPLTRPHVALCDLLKLLALADSGGHAKTLIAEGLVTVDGKLETRKTRKLTGGEVVRLGGETIRVKAT</sequence>
<accession>A0A840BLZ7</accession>
<dbReference type="CDD" id="cd00165">
    <property type="entry name" value="S4"/>
    <property type="match status" value="1"/>
</dbReference>
<gene>
    <name evidence="2" type="ORF">GGR36_002850</name>
</gene>
<evidence type="ECO:0000313" key="2">
    <source>
        <dbReference type="EMBL" id="MBB4013504.1"/>
    </source>
</evidence>
<protein>
    <submittedName>
        <fullName evidence="2">Ribosome-associated protein</fullName>
    </submittedName>
</protein>
<dbReference type="AlphaFoldDB" id="A0A840BLZ7"/>
<reference evidence="2 3" key="1">
    <citation type="submission" date="2020-08" db="EMBL/GenBank/DDBJ databases">
        <title>Genomic Encyclopedia of Type Strains, Phase IV (KMG-IV): sequencing the most valuable type-strain genomes for metagenomic binning, comparative biology and taxonomic classification.</title>
        <authorList>
            <person name="Goeker M."/>
        </authorList>
    </citation>
    <scope>NUCLEOTIDE SEQUENCE [LARGE SCALE GENOMIC DNA]</scope>
    <source>
        <strain evidence="2 3">DSM 106739</strain>
    </source>
</reference>
<dbReference type="Proteomes" id="UP000561045">
    <property type="component" value="Unassembled WGS sequence"/>
</dbReference>
<comment type="caution">
    <text evidence="2">The sequence shown here is derived from an EMBL/GenBank/DDBJ whole genome shotgun (WGS) entry which is preliminary data.</text>
</comment>
<keyword evidence="1" id="KW-0694">RNA-binding</keyword>
<dbReference type="EMBL" id="JACIET010000002">
    <property type="protein sequence ID" value="MBB4013504.1"/>
    <property type="molecule type" value="Genomic_DNA"/>
</dbReference>
<dbReference type="InterPro" id="IPR036986">
    <property type="entry name" value="S4_RNA-bd_sf"/>
</dbReference>
<dbReference type="RefSeq" id="WP_242533266.1">
    <property type="nucleotide sequence ID" value="NZ_BAABLE010000005.1"/>
</dbReference>
<keyword evidence="3" id="KW-1185">Reference proteome</keyword>
<dbReference type="PROSITE" id="PS50889">
    <property type="entry name" value="S4"/>
    <property type="match status" value="1"/>
</dbReference>
<dbReference type="Gene3D" id="3.10.290.10">
    <property type="entry name" value="RNA-binding S4 domain"/>
    <property type="match status" value="1"/>
</dbReference>
<dbReference type="Pfam" id="PF13275">
    <property type="entry name" value="S4_2"/>
    <property type="match status" value="1"/>
</dbReference>
<evidence type="ECO:0000256" key="1">
    <source>
        <dbReference type="PROSITE-ProRule" id="PRU00182"/>
    </source>
</evidence>
<organism evidence="2 3">
    <name type="scientific">Niveibacterium umoris</name>
    <dbReference type="NCBI Taxonomy" id="1193620"/>
    <lineage>
        <taxon>Bacteria</taxon>
        <taxon>Pseudomonadati</taxon>
        <taxon>Pseudomonadota</taxon>
        <taxon>Betaproteobacteria</taxon>
        <taxon>Rhodocyclales</taxon>
        <taxon>Rhodocyclaceae</taxon>
        <taxon>Niveibacterium</taxon>
    </lineage>
</organism>